<dbReference type="Gene3D" id="3.30.519.10">
    <property type="entry name" value="Guanine Nucleotide Dissociation Inhibitor, domain 2"/>
    <property type="match status" value="1"/>
</dbReference>
<dbReference type="PANTHER" id="PTHR11787:SF4">
    <property type="entry name" value="CHM, RAB ESCORT PROTEIN 1"/>
    <property type="match status" value="1"/>
</dbReference>
<dbReference type="OrthoDB" id="1923006at2759"/>
<keyword evidence="3" id="KW-0808">Transferase</keyword>
<evidence type="ECO:0000256" key="2">
    <source>
        <dbReference type="PIRNR" id="PIRNR037514"/>
    </source>
</evidence>
<reference evidence="3 4" key="1">
    <citation type="journal article" date="2011" name="Proc. Natl. Acad. Sci. U.S.A.">
        <title>Genome and transcriptome analyses of the mountain pine beetle-fungal symbiont Grosmannia clavigera, a lodgepole pine pathogen.</title>
        <authorList>
            <person name="DiGuistini S."/>
            <person name="Wang Y."/>
            <person name="Liao N.Y."/>
            <person name="Taylor G."/>
            <person name="Tanguay P."/>
            <person name="Feau N."/>
            <person name="Henrissat B."/>
            <person name="Chan S.K."/>
            <person name="Hesse-Orce U."/>
            <person name="Alamouti S.M."/>
            <person name="Tsui C.K.M."/>
            <person name="Docking R.T."/>
            <person name="Levasseur A."/>
            <person name="Haridas S."/>
            <person name="Robertson G."/>
            <person name="Birol I."/>
            <person name="Holt R.A."/>
            <person name="Marra M.A."/>
            <person name="Hamelin R.C."/>
            <person name="Hirst M."/>
            <person name="Jones S.J.M."/>
            <person name="Bohlmann J."/>
            <person name="Breuil C."/>
        </authorList>
    </citation>
    <scope>NUCLEOTIDE SEQUENCE [LARGE SCALE GENOMIC DNA]</scope>
    <source>
        <strain evidence="4">kw1407 / UAMH 11150</strain>
    </source>
</reference>
<dbReference type="PANTHER" id="PTHR11787">
    <property type="entry name" value="RAB GDP-DISSOCIATION INHIBITOR"/>
    <property type="match status" value="1"/>
</dbReference>
<dbReference type="GO" id="GO:0005092">
    <property type="term" value="F:GDP-dissociation inhibitor activity"/>
    <property type="evidence" value="ECO:0007669"/>
    <property type="project" value="UniProtKB-UniRule"/>
</dbReference>
<dbReference type="InterPro" id="IPR017230">
    <property type="entry name" value="Mrs6"/>
</dbReference>
<dbReference type="GO" id="GO:0016740">
    <property type="term" value="F:transferase activity"/>
    <property type="evidence" value="ECO:0007669"/>
    <property type="project" value="UniProtKB-KW"/>
</dbReference>
<dbReference type="Pfam" id="PF00996">
    <property type="entry name" value="GDI"/>
    <property type="match status" value="2"/>
</dbReference>
<dbReference type="GO" id="GO:0005634">
    <property type="term" value="C:nucleus"/>
    <property type="evidence" value="ECO:0007669"/>
    <property type="project" value="TreeGrafter"/>
</dbReference>
<evidence type="ECO:0000313" key="4">
    <source>
        <dbReference type="Proteomes" id="UP000007796"/>
    </source>
</evidence>
<dbReference type="InterPro" id="IPR018203">
    <property type="entry name" value="GDP_dissociation_inhibitor"/>
</dbReference>
<dbReference type="GO" id="GO:0016192">
    <property type="term" value="P:vesicle-mediated transport"/>
    <property type="evidence" value="ECO:0007669"/>
    <property type="project" value="TreeGrafter"/>
</dbReference>
<dbReference type="EMBL" id="GL629997">
    <property type="protein sequence ID" value="EFW99138.1"/>
    <property type="molecule type" value="Genomic_DNA"/>
</dbReference>
<dbReference type="Gene3D" id="3.50.50.60">
    <property type="entry name" value="FAD/NAD(P)-binding domain"/>
    <property type="match status" value="1"/>
</dbReference>
<dbReference type="InterPro" id="IPR036188">
    <property type="entry name" value="FAD/NAD-bd_sf"/>
</dbReference>
<dbReference type="Proteomes" id="UP000007796">
    <property type="component" value="Unassembled WGS sequence"/>
</dbReference>
<accession>F0XT98</accession>
<evidence type="ECO:0000256" key="1">
    <source>
        <dbReference type="ARBA" id="ARBA00005593"/>
    </source>
</evidence>
<dbReference type="FunCoup" id="F0XT98">
    <property type="interactions" value="166"/>
</dbReference>
<name>F0XT98_GROCL</name>
<dbReference type="SUPFAM" id="SSF51905">
    <property type="entry name" value="FAD/NAD(P)-binding domain"/>
    <property type="match status" value="1"/>
</dbReference>
<dbReference type="PRINTS" id="PR00891">
    <property type="entry name" value="RABGDIREP"/>
</dbReference>
<organism evidence="4">
    <name type="scientific">Grosmannia clavigera (strain kw1407 / UAMH 11150)</name>
    <name type="common">Blue stain fungus</name>
    <name type="synonym">Graphiocladiella clavigera</name>
    <dbReference type="NCBI Taxonomy" id="655863"/>
    <lineage>
        <taxon>Eukaryota</taxon>
        <taxon>Fungi</taxon>
        <taxon>Dikarya</taxon>
        <taxon>Ascomycota</taxon>
        <taxon>Pezizomycotina</taxon>
        <taxon>Sordariomycetes</taxon>
        <taxon>Sordariomycetidae</taxon>
        <taxon>Ophiostomatales</taxon>
        <taxon>Ophiostomataceae</taxon>
        <taxon>Leptographium</taxon>
    </lineage>
</organism>
<dbReference type="Gene3D" id="1.10.405.10">
    <property type="entry name" value="Guanine Nucleotide Dissociation Inhibitor, domain 1"/>
    <property type="match status" value="1"/>
</dbReference>
<keyword evidence="4" id="KW-1185">Reference proteome</keyword>
<dbReference type="GeneID" id="25978894"/>
<dbReference type="eggNOG" id="KOG1439">
    <property type="taxonomic scope" value="Eukaryota"/>
</dbReference>
<dbReference type="InParanoid" id="F0XT98"/>
<gene>
    <name evidence="3" type="ORF">CMQ_5559</name>
</gene>
<dbReference type="GO" id="GO:0007264">
    <property type="term" value="P:small GTPase-mediated signal transduction"/>
    <property type="evidence" value="ECO:0007669"/>
    <property type="project" value="UniProtKB-UniRule"/>
</dbReference>
<dbReference type="SUPFAM" id="SSF54373">
    <property type="entry name" value="FAD-linked reductases, C-terminal domain"/>
    <property type="match status" value="1"/>
</dbReference>
<sequence length="585" mass="61543">MESISDTIWDVVICGTGLQQSLLALALSRSDKKILHIDPNEYYGGAEASLSLQEADAWASRYGGLEPSTSAVPVFSNVSVSRLESHEDGAVLASSNPKLAASRSYALALAPQLLHSRSALVNRLVSSQAYRQLEFLAVSSFFVVEETAGSSSPVPSLVRIPATREDVFATTALGPREKRKLMKFLKFVIAHGSDEDAVSSLPGESSSSKNTAEWQSQATAPFGGFLQSEFDLDGRIRDYVLALTLSLDGADTTVADGIFRLHRHITSMGAFGPGFAAVYPKWGGCSEISQVSCRAGAVGGAVYMLGAGIRNLTQVAAEAEDPEKQDKLVDLELTNDIHVKARLIIGGDEELGTTPALVLSPGSSEGLRPSASKAGTQRLSRLVAVIGASLPFLFTPPVEGAPVAGGAVVAIPAGRPVLAEGLAPEHPVFAMAHSSDTGECPLGQCVLYLATVHTDNAKAVLNSALDTLLAAFAKRNDEASPAVPPQQLPCLYKLYYEQLSCGGAPSSQPAADSASSSRQQQESVLCFTPLPADLTVPDGSLDAVRGAWMRVMGHKGVGEEAGVKSDGYMVFTDREGGDMDDDAYD</sequence>
<dbReference type="RefSeq" id="XP_014168621.1">
    <property type="nucleotide sequence ID" value="XM_014313146.1"/>
</dbReference>
<dbReference type="GO" id="GO:0005968">
    <property type="term" value="C:Rab-protein geranylgeranyltransferase complex"/>
    <property type="evidence" value="ECO:0007669"/>
    <property type="project" value="TreeGrafter"/>
</dbReference>
<dbReference type="HOGENOM" id="CLU_021695_3_1_1"/>
<evidence type="ECO:0000313" key="3">
    <source>
        <dbReference type="EMBL" id="EFW99138.1"/>
    </source>
</evidence>
<proteinExistence type="inferred from homology"/>
<dbReference type="STRING" id="655863.F0XT98"/>
<protein>
    <recommendedName>
        <fullName evidence="2">Rab proteins geranylgeranyltransferase</fullName>
    </recommendedName>
</protein>
<dbReference type="GO" id="GO:0005829">
    <property type="term" value="C:cytosol"/>
    <property type="evidence" value="ECO:0007669"/>
    <property type="project" value="TreeGrafter"/>
</dbReference>
<dbReference type="PIRSF" id="PIRSF037514">
    <property type="entry name" value="Rab_ger_ger_transf_A_fun"/>
    <property type="match status" value="1"/>
</dbReference>
<comment type="similarity">
    <text evidence="1 2">Belongs to the Rab GDI family.</text>
</comment>
<dbReference type="AlphaFoldDB" id="F0XT98"/>